<dbReference type="SMART" id="SM00388">
    <property type="entry name" value="HisKA"/>
    <property type="match status" value="1"/>
</dbReference>
<dbReference type="AlphaFoldDB" id="A0A1I2PRZ6"/>
<feature type="domain" description="Histidine kinase" evidence="15">
    <location>
        <begin position="474"/>
        <end position="685"/>
    </location>
</feature>
<evidence type="ECO:0000256" key="7">
    <source>
        <dbReference type="ARBA" id="ARBA00022692"/>
    </source>
</evidence>
<dbReference type="GO" id="GO:0005886">
    <property type="term" value="C:plasma membrane"/>
    <property type="evidence" value="ECO:0007669"/>
    <property type="project" value="UniProtKB-SubCell"/>
</dbReference>
<proteinExistence type="predicted"/>
<dbReference type="SMART" id="SM00091">
    <property type="entry name" value="PAS"/>
    <property type="match status" value="1"/>
</dbReference>
<dbReference type="EC" id="2.7.13.3" evidence="3"/>
<evidence type="ECO:0000256" key="6">
    <source>
        <dbReference type="ARBA" id="ARBA00022679"/>
    </source>
</evidence>
<dbReference type="PROSITE" id="PS50112">
    <property type="entry name" value="PAS"/>
    <property type="match status" value="1"/>
</dbReference>
<name>A0A1I2PRZ6_9GAMM</name>
<dbReference type="Gene3D" id="3.30.450.20">
    <property type="entry name" value="PAS domain"/>
    <property type="match status" value="2"/>
</dbReference>
<dbReference type="EMBL" id="FOOU01000004">
    <property type="protein sequence ID" value="SFG18838.1"/>
    <property type="molecule type" value="Genomic_DNA"/>
</dbReference>
<dbReference type="InterPro" id="IPR005467">
    <property type="entry name" value="His_kinase_dom"/>
</dbReference>
<dbReference type="Pfam" id="PF00512">
    <property type="entry name" value="HisKA"/>
    <property type="match status" value="1"/>
</dbReference>
<dbReference type="STRING" id="1045558.SAMN05216175_10440"/>
<dbReference type="InterPro" id="IPR004358">
    <property type="entry name" value="Sig_transdc_His_kin-like_C"/>
</dbReference>
<dbReference type="GO" id="GO:0000155">
    <property type="term" value="F:phosphorelay sensor kinase activity"/>
    <property type="evidence" value="ECO:0007669"/>
    <property type="project" value="InterPro"/>
</dbReference>
<dbReference type="InterPro" id="IPR000014">
    <property type="entry name" value="PAS"/>
</dbReference>
<feature type="domain" description="PAS" evidence="16">
    <location>
        <begin position="310"/>
        <end position="381"/>
    </location>
</feature>
<dbReference type="InterPro" id="IPR036097">
    <property type="entry name" value="HisK_dim/P_sf"/>
</dbReference>
<dbReference type="PANTHER" id="PTHR43065">
    <property type="entry name" value="SENSOR HISTIDINE KINASE"/>
    <property type="match status" value="1"/>
</dbReference>
<evidence type="ECO:0000256" key="13">
    <source>
        <dbReference type="SAM" id="Coils"/>
    </source>
</evidence>
<dbReference type="Gene3D" id="6.10.250.3020">
    <property type="match status" value="1"/>
</dbReference>
<comment type="subcellular location">
    <subcellularLocation>
        <location evidence="2">Cell membrane</location>
        <topology evidence="2">Multi-pass membrane protein</topology>
    </subcellularLocation>
</comment>
<dbReference type="CDD" id="cd00130">
    <property type="entry name" value="PAS"/>
    <property type="match status" value="1"/>
</dbReference>
<dbReference type="InterPro" id="IPR036890">
    <property type="entry name" value="HATPase_C_sf"/>
</dbReference>
<evidence type="ECO:0000256" key="1">
    <source>
        <dbReference type="ARBA" id="ARBA00000085"/>
    </source>
</evidence>
<evidence type="ECO:0000313" key="17">
    <source>
        <dbReference type="EMBL" id="SFG18838.1"/>
    </source>
</evidence>
<dbReference type="InterPro" id="IPR029151">
    <property type="entry name" value="Sensor-like_sf"/>
</dbReference>
<dbReference type="Proteomes" id="UP000198623">
    <property type="component" value="Unassembled WGS sequence"/>
</dbReference>
<evidence type="ECO:0000259" key="15">
    <source>
        <dbReference type="PROSITE" id="PS50109"/>
    </source>
</evidence>
<dbReference type="InterPro" id="IPR003594">
    <property type="entry name" value="HATPase_dom"/>
</dbReference>
<feature type="transmembrane region" description="Helical" evidence="14">
    <location>
        <begin position="271"/>
        <end position="290"/>
    </location>
</feature>
<evidence type="ECO:0000256" key="3">
    <source>
        <dbReference type="ARBA" id="ARBA00012438"/>
    </source>
</evidence>
<dbReference type="Gene3D" id="3.30.565.10">
    <property type="entry name" value="Histidine kinase-like ATPase, C-terminal domain"/>
    <property type="match status" value="1"/>
</dbReference>
<dbReference type="OrthoDB" id="1931120at2"/>
<dbReference type="PIRSF" id="PIRSF036431">
    <property type="entry name" value="STHK_DctB"/>
    <property type="match status" value="1"/>
</dbReference>
<dbReference type="InterPro" id="IPR035965">
    <property type="entry name" value="PAS-like_dom_sf"/>
</dbReference>
<keyword evidence="4" id="KW-1003">Cell membrane</keyword>
<keyword evidence="12" id="KW-0902">Two-component regulatory system</keyword>
<evidence type="ECO:0000256" key="8">
    <source>
        <dbReference type="ARBA" id="ARBA00022741"/>
    </source>
</evidence>
<keyword evidence="11 14" id="KW-1133">Transmembrane helix</keyword>
<keyword evidence="9" id="KW-0418">Kinase</keyword>
<evidence type="ECO:0000256" key="10">
    <source>
        <dbReference type="ARBA" id="ARBA00022840"/>
    </source>
</evidence>
<comment type="catalytic activity">
    <reaction evidence="1">
        <text>ATP + protein L-histidine = ADP + protein N-phospho-L-histidine.</text>
        <dbReference type="EC" id="2.7.13.3"/>
    </reaction>
</comment>
<keyword evidence="6" id="KW-0808">Transferase</keyword>
<evidence type="ECO:0000256" key="14">
    <source>
        <dbReference type="SAM" id="Phobius"/>
    </source>
</evidence>
<dbReference type="RefSeq" id="WP_090726264.1">
    <property type="nucleotide sequence ID" value="NZ_FOOU01000004.1"/>
</dbReference>
<gene>
    <name evidence="17" type="ORF">SAMN05216175_10440</name>
</gene>
<evidence type="ECO:0000256" key="5">
    <source>
        <dbReference type="ARBA" id="ARBA00022553"/>
    </source>
</evidence>
<keyword evidence="13" id="KW-0175">Coiled coil</keyword>
<dbReference type="SUPFAM" id="SSF47384">
    <property type="entry name" value="Homodimeric domain of signal transducing histidine kinase"/>
    <property type="match status" value="1"/>
</dbReference>
<evidence type="ECO:0000259" key="16">
    <source>
        <dbReference type="PROSITE" id="PS50112"/>
    </source>
</evidence>
<organism evidence="17 18">
    <name type="scientific">Neptunomonas qingdaonensis</name>
    <dbReference type="NCBI Taxonomy" id="1045558"/>
    <lineage>
        <taxon>Bacteria</taxon>
        <taxon>Pseudomonadati</taxon>
        <taxon>Pseudomonadota</taxon>
        <taxon>Gammaproteobacteria</taxon>
        <taxon>Oceanospirillales</taxon>
        <taxon>Oceanospirillaceae</taxon>
        <taxon>Neptunomonas</taxon>
    </lineage>
</organism>
<evidence type="ECO:0000256" key="12">
    <source>
        <dbReference type="ARBA" id="ARBA00023012"/>
    </source>
</evidence>
<dbReference type="Pfam" id="PF02518">
    <property type="entry name" value="HATPase_c"/>
    <property type="match status" value="1"/>
</dbReference>
<feature type="coiled-coil region" evidence="13">
    <location>
        <begin position="427"/>
        <end position="458"/>
    </location>
</feature>
<dbReference type="InterPro" id="IPR003661">
    <property type="entry name" value="HisK_dim/P_dom"/>
</dbReference>
<dbReference type="Pfam" id="PF13426">
    <property type="entry name" value="PAS_9"/>
    <property type="match status" value="1"/>
</dbReference>
<keyword evidence="8" id="KW-0547">Nucleotide-binding</keyword>
<dbReference type="SUPFAM" id="SSF55785">
    <property type="entry name" value="PYP-like sensor domain (PAS domain)"/>
    <property type="match status" value="1"/>
</dbReference>
<dbReference type="SUPFAM" id="SSF55874">
    <property type="entry name" value="ATPase domain of HSP90 chaperone/DNA topoisomerase II/histidine kinase"/>
    <property type="match status" value="1"/>
</dbReference>
<evidence type="ECO:0000256" key="4">
    <source>
        <dbReference type="ARBA" id="ARBA00022475"/>
    </source>
</evidence>
<sequence length="694" mass="77775">MRKQRAISLSIVALLCSLILSWQSYVYTRDWGLVEVHKQGSVRLLDTISALRNAIDQYRYLPFLLSQNRDVKDLLVQPNPDKIIRVSRYLEQTNLVAGSAALLVLDLAGRVVAYSNWRDQDPKAARIYQDAPFFTQAISGEQGRHFMLDGAPLRPSYYLSAPIYHRQMLIGVSVMRLDISKINELLSADYSFYVSGQGDQLLFASQLLAQGADDFWPLTPLHSETLNDGRDIQLWKHASGVKLNMAVELDDLGWSVGTLNPVEAAEQRASYVGFTVAGGCLALALLVLYLREFRLKRRSQLDVIRAQRDSEQRQRYIINTAQVGLITVDKRGSIVFINPMVMQQFGVSLALIIGQPLHILFTDLEQFTPLKRWLDGLTRGEFTPITGYEVVGKRSDGSMFPLLFSIRMMTAVPEPSYLVTVIDITRRKRLEHTLREVNESLEHKVAERTKALQAAQSDLVQAEKLAALGRMSTAIVHELNQPLTAMRNYLAIVKRIKEQPELLSENLDLLNSLVDRMALITGQLKSFAYKNPDKRGTAELISAIKRVLKHYEFLFSEQRINCIFECDLDVCWVQADEVRLEQVLTNLIKNASDAIPLSASGEVSLRLSCAEGTAVLEVQDSGEGATDDQLLHMFEPFYTSKKMGDGLGLGLSIVDSIIRDVGGNIQVSRNHTQGLCFTVSLPLAVNSKEDFLIG</sequence>
<dbReference type="SMART" id="SM00387">
    <property type="entry name" value="HATPase_c"/>
    <property type="match status" value="1"/>
</dbReference>
<dbReference type="GO" id="GO:0005524">
    <property type="term" value="F:ATP binding"/>
    <property type="evidence" value="ECO:0007669"/>
    <property type="project" value="UniProtKB-KW"/>
</dbReference>
<dbReference type="Gene3D" id="1.10.287.130">
    <property type="match status" value="1"/>
</dbReference>
<dbReference type="CDD" id="cd00082">
    <property type="entry name" value="HisKA"/>
    <property type="match status" value="1"/>
</dbReference>
<dbReference type="PRINTS" id="PR00344">
    <property type="entry name" value="BCTRLSENSOR"/>
</dbReference>
<dbReference type="CDD" id="cd00075">
    <property type="entry name" value="HATPase"/>
    <property type="match status" value="1"/>
</dbReference>
<accession>A0A1I2PRZ6</accession>
<evidence type="ECO:0000256" key="9">
    <source>
        <dbReference type="ARBA" id="ARBA00022777"/>
    </source>
</evidence>
<keyword evidence="14" id="KW-0472">Membrane</keyword>
<dbReference type="NCBIfam" id="TIGR00229">
    <property type="entry name" value="sensory_box"/>
    <property type="match status" value="1"/>
</dbReference>
<evidence type="ECO:0000256" key="11">
    <source>
        <dbReference type="ARBA" id="ARBA00022989"/>
    </source>
</evidence>
<keyword evidence="5" id="KW-0597">Phosphoprotein</keyword>
<dbReference type="InterPro" id="IPR017055">
    <property type="entry name" value="Sig_transdc_His_kinase_DctB"/>
</dbReference>
<dbReference type="PANTHER" id="PTHR43065:SF46">
    <property type="entry name" value="C4-DICARBOXYLATE TRANSPORT SENSOR PROTEIN DCTB"/>
    <property type="match status" value="1"/>
</dbReference>
<keyword evidence="10" id="KW-0067">ATP-binding</keyword>
<dbReference type="SUPFAM" id="SSF103190">
    <property type="entry name" value="Sensory domain-like"/>
    <property type="match status" value="1"/>
</dbReference>
<keyword evidence="18" id="KW-1185">Reference proteome</keyword>
<reference evidence="18" key="1">
    <citation type="submission" date="2016-10" db="EMBL/GenBank/DDBJ databases">
        <authorList>
            <person name="Varghese N."/>
            <person name="Submissions S."/>
        </authorList>
    </citation>
    <scope>NUCLEOTIDE SEQUENCE [LARGE SCALE GENOMIC DNA]</scope>
    <source>
        <strain evidence="18">CGMCC 1.10971</strain>
    </source>
</reference>
<evidence type="ECO:0000256" key="2">
    <source>
        <dbReference type="ARBA" id="ARBA00004651"/>
    </source>
</evidence>
<dbReference type="PROSITE" id="PS50109">
    <property type="entry name" value="HIS_KIN"/>
    <property type="match status" value="1"/>
</dbReference>
<evidence type="ECO:0000313" key="18">
    <source>
        <dbReference type="Proteomes" id="UP000198623"/>
    </source>
</evidence>
<keyword evidence="7 14" id="KW-0812">Transmembrane</keyword>
<protein>
    <recommendedName>
        <fullName evidence="3">histidine kinase</fullName>
        <ecNumber evidence="3">2.7.13.3</ecNumber>
    </recommendedName>
</protein>